<protein>
    <recommendedName>
        <fullName evidence="2">histidine kinase</fullName>
        <ecNumber evidence="2">2.7.13.3</ecNumber>
    </recommendedName>
</protein>
<sequence length="571" mass="60201">MPVPRKTAVTGSHVLLPSAIPARRLLAAVGLAALAHLLSSWGLLQLLIHGQAWLDTDLSGSLLLVVSLTGVAALITADLARRRGIDQATRTAPAVFGLLPPFLSVAIGLPWVWAGSTLEFERALLSTVPLLAATTAPGLGIALTLEHALSAVAVRLGEADALARRATGGLGPIPRRGRLEPPTLTGRLVRLVVGLAVATCLLVLAHAIVQSNGAQNWGESWFGYRGSWMALLGVTAVVIIAVLAAASAGLSPGRDVQALATRLDAIGWDDAAGTSMAINMAASADARPLASSVRITSFDAVGDLFSNLERLRARLAEDVGTYQRALDRTHEADASKREFLAAVSHELRTPLNSIRGFAQLLLETELTESQAEDVRLILAGGQQLQDLIEDILDLSMIESGELELRFAACDVGELVEQIVDIHRSQVRERGVELAADIQGEIPPVVCDAKRIGQVVTNLLSNAIKFTEAGRVGVRVRYEPRRGTVAIAVADTGVGIAADELGAIFEEYQQVGATKRKQRGTGLGLAIARRIAAAHGGSLSAKSRLEVGSTFTLRLPLEAALDDDSVSQRGLT</sequence>
<dbReference type="InterPro" id="IPR036890">
    <property type="entry name" value="HATPase_C_sf"/>
</dbReference>
<evidence type="ECO:0000259" key="7">
    <source>
        <dbReference type="PROSITE" id="PS50109"/>
    </source>
</evidence>
<dbReference type="InterPro" id="IPR003661">
    <property type="entry name" value="HisK_dim/P_dom"/>
</dbReference>
<feature type="transmembrane region" description="Helical" evidence="6">
    <location>
        <begin position="125"/>
        <end position="145"/>
    </location>
</feature>
<reference evidence="8 9" key="1">
    <citation type="submission" date="2018-03" db="EMBL/GenBank/DDBJ databases">
        <title>Draft Genome Sequences of the Obligatory Marine Myxobacteria Enhygromyxa salina SWB007.</title>
        <authorList>
            <person name="Poehlein A."/>
            <person name="Moghaddam J.A."/>
            <person name="Harms H."/>
            <person name="Alanjari M."/>
            <person name="Koenig G.M."/>
            <person name="Daniel R."/>
            <person name="Schaeberle T.F."/>
        </authorList>
    </citation>
    <scope>NUCLEOTIDE SEQUENCE [LARGE SCALE GENOMIC DNA]</scope>
    <source>
        <strain evidence="8 9">SWB007</strain>
    </source>
</reference>
<dbReference type="SMART" id="SM00388">
    <property type="entry name" value="HisKA"/>
    <property type="match status" value="1"/>
</dbReference>
<organism evidence="8 9">
    <name type="scientific">Enhygromyxa salina</name>
    <dbReference type="NCBI Taxonomy" id="215803"/>
    <lineage>
        <taxon>Bacteria</taxon>
        <taxon>Pseudomonadati</taxon>
        <taxon>Myxococcota</taxon>
        <taxon>Polyangia</taxon>
        <taxon>Nannocystales</taxon>
        <taxon>Nannocystaceae</taxon>
        <taxon>Enhygromyxa</taxon>
    </lineage>
</organism>
<dbReference type="EC" id="2.7.13.3" evidence="2"/>
<dbReference type="FunFam" id="3.30.565.10:FF:000010">
    <property type="entry name" value="Sensor histidine kinase RcsC"/>
    <property type="match status" value="1"/>
</dbReference>
<feature type="transmembrane region" description="Helical" evidence="6">
    <location>
        <begin position="25"/>
        <end position="48"/>
    </location>
</feature>
<keyword evidence="5 8" id="KW-0418">Kinase</keyword>
<dbReference type="InterPro" id="IPR036097">
    <property type="entry name" value="HisK_dim/P_sf"/>
</dbReference>
<keyword evidence="6" id="KW-1133">Transmembrane helix</keyword>
<dbReference type="InterPro" id="IPR004358">
    <property type="entry name" value="Sig_transdc_His_kin-like_C"/>
</dbReference>
<feature type="transmembrane region" description="Helical" evidence="6">
    <location>
        <begin position="60"/>
        <end position="80"/>
    </location>
</feature>
<feature type="transmembrane region" description="Helical" evidence="6">
    <location>
        <begin position="92"/>
        <end position="113"/>
    </location>
</feature>
<dbReference type="GO" id="GO:0005886">
    <property type="term" value="C:plasma membrane"/>
    <property type="evidence" value="ECO:0007669"/>
    <property type="project" value="TreeGrafter"/>
</dbReference>
<dbReference type="SUPFAM" id="SSF55874">
    <property type="entry name" value="ATPase domain of HSP90 chaperone/DNA topoisomerase II/histidine kinase"/>
    <property type="match status" value="1"/>
</dbReference>
<dbReference type="Pfam" id="PF02518">
    <property type="entry name" value="HATPase_c"/>
    <property type="match status" value="1"/>
</dbReference>
<keyword evidence="4 8" id="KW-0808">Transferase</keyword>
<dbReference type="Proteomes" id="UP000238823">
    <property type="component" value="Unassembled WGS sequence"/>
</dbReference>
<dbReference type="PANTHER" id="PTHR43047">
    <property type="entry name" value="TWO-COMPONENT HISTIDINE PROTEIN KINASE"/>
    <property type="match status" value="1"/>
</dbReference>
<dbReference type="PANTHER" id="PTHR43047:SF72">
    <property type="entry name" value="OSMOSENSING HISTIDINE PROTEIN KINASE SLN1"/>
    <property type="match status" value="1"/>
</dbReference>
<evidence type="ECO:0000256" key="5">
    <source>
        <dbReference type="ARBA" id="ARBA00022777"/>
    </source>
</evidence>
<dbReference type="SMART" id="SM00387">
    <property type="entry name" value="HATPase_c"/>
    <property type="match status" value="1"/>
</dbReference>
<dbReference type="AlphaFoldDB" id="A0A2S9YNT3"/>
<dbReference type="CDD" id="cd00082">
    <property type="entry name" value="HisKA"/>
    <property type="match status" value="1"/>
</dbReference>
<feature type="transmembrane region" description="Helical" evidence="6">
    <location>
        <begin position="188"/>
        <end position="208"/>
    </location>
</feature>
<dbReference type="PROSITE" id="PS50109">
    <property type="entry name" value="HIS_KIN"/>
    <property type="match status" value="1"/>
</dbReference>
<dbReference type="Gene3D" id="1.10.287.130">
    <property type="match status" value="1"/>
</dbReference>
<evidence type="ECO:0000313" key="9">
    <source>
        <dbReference type="Proteomes" id="UP000238823"/>
    </source>
</evidence>
<dbReference type="InterPro" id="IPR005467">
    <property type="entry name" value="His_kinase_dom"/>
</dbReference>
<dbReference type="GO" id="GO:0000155">
    <property type="term" value="F:phosphorelay sensor kinase activity"/>
    <property type="evidence" value="ECO:0007669"/>
    <property type="project" value="InterPro"/>
</dbReference>
<keyword evidence="6" id="KW-0812">Transmembrane</keyword>
<dbReference type="InterPro" id="IPR003594">
    <property type="entry name" value="HATPase_dom"/>
</dbReference>
<dbReference type="GO" id="GO:0009927">
    <property type="term" value="F:histidine phosphotransfer kinase activity"/>
    <property type="evidence" value="ECO:0007669"/>
    <property type="project" value="TreeGrafter"/>
</dbReference>
<comment type="caution">
    <text evidence="8">The sequence shown here is derived from an EMBL/GenBank/DDBJ whole genome shotgun (WGS) entry which is preliminary data.</text>
</comment>
<name>A0A2S9YNT3_9BACT</name>
<gene>
    <name evidence="8" type="primary">divJ</name>
    <name evidence="8" type="ORF">ENSA7_36180</name>
</gene>
<dbReference type="Pfam" id="PF00512">
    <property type="entry name" value="HisKA"/>
    <property type="match status" value="1"/>
</dbReference>
<comment type="catalytic activity">
    <reaction evidence="1">
        <text>ATP + protein L-histidine = ADP + protein N-phospho-L-histidine.</text>
        <dbReference type="EC" id="2.7.13.3"/>
    </reaction>
</comment>
<evidence type="ECO:0000256" key="6">
    <source>
        <dbReference type="SAM" id="Phobius"/>
    </source>
</evidence>
<keyword evidence="6" id="KW-0472">Membrane</keyword>
<evidence type="ECO:0000256" key="1">
    <source>
        <dbReference type="ARBA" id="ARBA00000085"/>
    </source>
</evidence>
<dbReference type="Gene3D" id="3.30.565.10">
    <property type="entry name" value="Histidine kinase-like ATPase, C-terminal domain"/>
    <property type="match status" value="1"/>
</dbReference>
<evidence type="ECO:0000256" key="4">
    <source>
        <dbReference type="ARBA" id="ARBA00022679"/>
    </source>
</evidence>
<proteinExistence type="predicted"/>
<feature type="domain" description="Histidine kinase" evidence="7">
    <location>
        <begin position="342"/>
        <end position="558"/>
    </location>
</feature>
<evidence type="ECO:0000256" key="3">
    <source>
        <dbReference type="ARBA" id="ARBA00022553"/>
    </source>
</evidence>
<dbReference type="PRINTS" id="PR00344">
    <property type="entry name" value="BCTRLSENSOR"/>
</dbReference>
<evidence type="ECO:0000313" key="8">
    <source>
        <dbReference type="EMBL" id="PRQ06742.1"/>
    </source>
</evidence>
<accession>A0A2S9YNT3</accession>
<feature type="transmembrane region" description="Helical" evidence="6">
    <location>
        <begin position="228"/>
        <end position="250"/>
    </location>
</feature>
<keyword evidence="3" id="KW-0597">Phosphoprotein</keyword>
<evidence type="ECO:0000256" key="2">
    <source>
        <dbReference type="ARBA" id="ARBA00012438"/>
    </source>
</evidence>
<dbReference type="EMBL" id="PVNL01000069">
    <property type="protein sequence ID" value="PRQ06742.1"/>
    <property type="molecule type" value="Genomic_DNA"/>
</dbReference>
<dbReference type="SUPFAM" id="SSF47384">
    <property type="entry name" value="Homodimeric domain of signal transducing histidine kinase"/>
    <property type="match status" value="1"/>
</dbReference>